<proteinExistence type="predicted"/>
<dbReference type="Proteomes" id="UP000647133">
    <property type="component" value="Unassembled WGS sequence"/>
</dbReference>
<dbReference type="RefSeq" id="WP_192009560.1">
    <property type="nucleotide sequence ID" value="NZ_JACYTQ010000002.1"/>
</dbReference>
<gene>
    <name evidence="3" type="ORF">IFO69_08115</name>
</gene>
<keyword evidence="2" id="KW-0732">Signal</keyword>
<feature type="compositionally biased region" description="Basic and acidic residues" evidence="1">
    <location>
        <begin position="104"/>
        <end position="132"/>
    </location>
</feature>
<feature type="compositionally biased region" description="Basic and acidic residues" evidence="1">
    <location>
        <begin position="68"/>
        <end position="97"/>
    </location>
</feature>
<protein>
    <submittedName>
        <fullName evidence="3">DUF4890 domain-containing protein</fullName>
    </submittedName>
</protein>
<feature type="signal peptide" evidence="2">
    <location>
        <begin position="1"/>
        <end position="20"/>
    </location>
</feature>
<evidence type="ECO:0000256" key="1">
    <source>
        <dbReference type="SAM" id="MobiDB-lite"/>
    </source>
</evidence>
<comment type="caution">
    <text evidence="3">The sequence shown here is derived from an EMBL/GenBank/DDBJ whole genome shotgun (WGS) entry which is preliminary data.</text>
</comment>
<evidence type="ECO:0000313" key="4">
    <source>
        <dbReference type="Proteomes" id="UP000647133"/>
    </source>
</evidence>
<dbReference type="EMBL" id="JACYTQ010000002">
    <property type="protein sequence ID" value="MBD8488705.1"/>
    <property type="molecule type" value="Genomic_DNA"/>
</dbReference>
<name>A0ABR9ALB9_9BACT</name>
<reference evidence="3 4" key="1">
    <citation type="submission" date="2020-09" db="EMBL/GenBank/DDBJ databases">
        <title>Echinicola sp. CAU 1574 isolated from sand of Sido Beach.</title>
        <authorList>
            <person name="Kim W."/>
        </authorList>
    </citation>
    <scope>NUCLEOTIDE SEQUENCE [LARGE SCALE GENOMIC DNA]</scope>
    <source>
        <strain evidence="3 4">CAU 1574</strain>
    </source>
</reference>
<dbReference type="Gene3D" id="1.20.120.1490">
    <property type="match status" value="1"/>
</dbReference>
<keyword evidence="4" id="KW-1185">Reference proteome</keyword>
<feature type="region of interest" description="Disordered" evidence="1">
    <location>
        <begin position="68"/>
        <end position="132"/>
    </location>
</feature>
<feature type="chain" id="PRO_5046815262" evidence="2">
    <location>
        <begin position="21"/>
        <end position="132"/>
    </location>
</feature>
<organism evidence="3 4">
    <name type="scientific">Echinicola arenosa</name>
    <dbReference type="NCBI Taxonomy" id="2774144"/>
    <lineage>
        <taxon>Bacteria</taxon>
        <taxon>Pseudomonadati</taxon>
        <taxon>Bacteroidota</taxon>
        <taxon>Cytophagia</taxon>
        <taxon>Cytophagales</taxon>
        <taxon>Cyclobacteriaceae</taxon>
        <taxon>Echinicola</taxon>
    </lineage>
</organism>
<evidence type="ECO:0000256" key="2">
    <source>
        <dbReference type="SAM" id="SignalP"/>
    </source>
</evidence>
<sequence length="132" mass="15735">MKKLLFVIALMAVTVIVAEAQQRKQRPDVTPENMAERMTNRMAEELDLDENQKKAVYELNLESVKQRMEAREQAKEDRDEMREKMEADRKEHEEKLEAILTPEQTEKWKEFQKESREKMRERGARGQRRGDG</sequence>
<accession>A0ABR9ALB9</accession>
<evidence type="ECO:0000313" key="3">
    <source>
        <dbReference type="EMBL" id="MBD8488705.1"/>
    </source>
</evidence>